<name>A0A8J3GDR0_9BACT</name>
<evidence type="ECO:0000313" key="3">
    <source>
        <dbReference type="Proteomes" id="UP000642829"/>
    </source>
</evidence>
<keyword evidence="3" id="KW-1185">Reference proteome</keyword>
<proteinExistence type="predicted"/>
<accession>A0A8J3GDR0</accession>
<protein>
    <recommendedName>
        <fullName evidence="4">Tetratricopeptide repeat protein</fullName>
    </recommendedName>
</protein>
<dbReference type="RefSeq" id="WP_189516145.1">
    <property type="nucleotide sequence ID" value="NZ_BMXG01000019.1"/>
</dbReference>
<dbReference type="EMBL" id="BMXG01000019">
    <property type="protein sequence ID" value="GHC08434.1"/>
    <property type="molecule type" value="Genomic_DNA"/>
</dbReference>
<sequence length="240" mass="27161">MLRGKIYGLIIAVLLTASVTSAERELKADSSEDQSIEALQKRVTQNPKDLELRYALGIAYNEQAMNDDEAALDQAIKIFQDIVKEDPNSVKAKAMLGSCTVMKAQHVSIFKKLDYVEDGYTILDQVVADKPNDPDLRLIRGVNAARSPGFLGRSDVAETDFEWLLADLKKTDNHYDDNYRRTIYFYVGDWFLEQRDSRCVELLMKASKTPGAPRLTDDIKKSLKKAKKRFPSTYAALEKE</sequence>
<reference evidence="2" key="1">
    <citation type="journal article" date="2014" name="Int. J. Syst. Evol. Microbiol.">
        <title>Complete genome sequence of Corynebacterium casei LMG S-19264T (=DSM 44701T), isolated from a smear-ripened cheese.</title>
        <authorList>
            <consortium name="US DOE Joint Genome Institute (JGI-PGF)"/>
            <person name="Walter F."/>
            <person name="Albersmeier A."/>
            <person name="Kalinowski J."/>
            <person name="Ruckert C."/>
        </authorList>
    </citation>
    <scope>NUCLEOTIDE SEQUENCE</scope>
    <source>
        <strain evidence="2">KCTC 12870</strain>
    </source>
</reference>
<dbReference type="Proteomes" id="UP000642829">
    <property type="component" value="Unassembled WGS sequence"/>
</dbReference>
<gene>
    <name evidence="2" type="ORF">GCM10007047_27140</name>
</gene>
<feature type="chain" id="PRO_5035234683" description="Tetratricopeptide repeat protein" evidence="1">
    <location>
        <begin position="23"/>
        <end position="240"/>
    </location>
</feature>
<evidence type="ECO:0008006" key="4">
    <source>
        <dbReference type="Google" id="ProtNLM"/>
    </source>
</evidence>
<feature type="signal peptide" evidence="1">
    <location>
        <begin position="1"/>
        <end position="22"/>
    </location>
</feature>
<dbReference type="InterPro" id="IPR011990">
    <property type="entry name" value="TPR-like_helical_dom_sf"/>
</dbReference>
<dbReference type="AlphaFoldDB" id="A0A8J3GDR0"/>
<dbReference type="Gene3D" id="1.25.40.10">
    <property type="entry name" value="Tetratricopeptide repeat domain"/>
    <property type="match status" value="1"/>
</dbReference>
<keyword evidence="1" id="KW-0732">Signal</keyword>
<dbReference type="SUPFAM" id="SSF48452">
    <property type="entry name" value="TPR-like"/>
    <property type="match status" value="1"/>
</dbReference>
<dbReference type="Pfam" id="PF14561">
    <property type="entry name" value="TPR_20"/>
    <property type="match status" value="1"/>
</dbReference>
<reference evidence="2" key="2">
    <citation type="submission" date="2020-09" db="EMBL/GenBank/DDBJ databases">
        <authorList>
            <person name="Sun Q."/>
            <person name="Kim S."/>
        </authorList>
    </citation>
    <scope>NUCLEOTIDE SEQUENCE</scope>
    <source>
        <strain evidence="2">KCTC 12870</strain>
    </source>
</reference>
<evidence type="ECO:0000256" key="1">
    <source>
        <dbReference type="SAM" id="SignalP"/>
    </source>
</evidence>
<organism evidence="2 3">
    <name type="scientific">Cerasicoccus arenae</name>
    <dbReference type="NCBI Taxonomy" id="424488"/>
    <lineage>
        <taxon>Bacteria</taxon>
        <taxon>Pseudomonadati</taxon>
        <taxon>Verrucomicrobiota</taxon>
        <taxon>Opitutia</taxon>
        <taxon>Puniceicoccales</taxon>
        <taxon>Cerasicoccaceae</taxon>
        <taxon>Cerasicoccus</taxon>
    </lineage>
</organism>
<evidence type="ECO:0000313" key="2">
    <source>
        <dbReference type="EMBL" id="GHC08434.1"/>
    </source>
</evidence>
<comment type="caution">
    <text evidence="2">The sequence shown here is derived from an EMBL/GenBank/DDBJ whole genome shotgun (WGS) entry which is preliminary data.</text>
</comment>